<protein>
    <submittedName>
        <fullName evidence="1">Uncharacterized protein</fullName>
    </submittedName>
</protein>
<gene>
    <name evidence="1" type="ORF">DES53_11477</name>
</gene>
<proteinExistence type="predicted"/>
<keyword evidence="2" id="KW-1185">Reference proteome</keyword>
<sequence>MKTPDDQLLGRWLDGELTPEETARFEAMMAVDPALREEALSMKKMGEAIRAHVTMEREVPHADFFNSQIMERIAAEQQAEERAKSGSKATAAAGSWLDWLRAPWVYAGAAAVLMAGFFLLQQQTAGTDGRTQILSLYAPSATVKATASYNADADATVLMLDGLEAIPADRNVAGFNVHHSENDAQMATTTLFNEDGGVLLVMSKDAASRPLMLGGSGL</sequence>
<organism evidence="1 2">
    <name type="scientific">Roseimicrobium gellanilyticum</name>
    <dbReference type="NCBI Taxonomy" id="748857"/>
    <lineage>
        <taxon>Bacteria</taxon>
        <taxon>Pseudomonadati</taxon>
        <taxon>Verrucomicrobiota</taxon>
        <taxon>Verrucomicrobiia</taxon>
        <taxon>Verrucomicrobiales</taxon>
        <taxon>Verrucomicrobiaceae</taxon>
        <taxon>Roseimicrobium</taxon>
    </lineage>
</organism>
<evidence type="ECO:0000313" key="2">
    <source>
        <dbReference type="Proteomes" id="UP000253426"/>
    </source>
</evidence>
<comment type="caution">
    <text evidence="1">The sequence shown here is derived from an EMBL/GenBank/DDBJ whole genome shotgun (WGS) entry which is preliminary data.</text>
</comment>
<dbReference type="OrthoDB" id="188729at2"/>
<dbReference type="InterPro" id="IPR041916">
    <property type="entry name" value="Anti_sigma_zinc_sf"/>
</dbReference>
<dbReference type="RefSeq" id="WP_113961565.1">
    <property type="nucleotide sequence ID" value="NZ_QNRR01000014.1"/>
</dbReference>
<dbReference type="AlphaFoldDB" id="A0A366H5K4"/>
<name>A0A366H5K4_9BACT</name>
<accession>A0A366H5K4</accession>
<dbReference type="Proteomes" id="UP000253426">
    <property type="component" value="Unassembled WGS sequence"/>
</dbReference>
<evidence type="ECO:0000313" key="1">
    <source>
        <dbReference type="EMBL" id="RBP37339.1"/>
    </source>
</evidence>
<reference evidence="1 2" key="1">
    <citation type="submission" date="2018-06" db="EMBL/GenBank/DDBJ databases">
        <title>Genomic Encyclopedia of Type Strains, Phase IV (KMG-IV): sequencing the most valuable type-strain genomes for metagenomic binning, comparative biology and taxonomic classification.</title>
        <authorList>
            <person name="Goeker M."/>
        </authorList>
    </citation>
    <scope>NUCLEOTIDE SEQUENCE [LARGE SCALE GENOMIC DNA]</scope>
    <source>
        <strain evidence="1 2">DSM 25532</strain>
    </source>
</reference>
<dbReference type="Gene3D" id="1.10.10.1320">
    <property type="entry name" value="Anti-sigma factor, zinc-finger domain"/>
    <property type="match status" value="1"/>
</dbReference>
<dbReference type="EMBL" id="QNRR01000014">
    <property type="protein sequence ID" value="RBP37339.1"/>
    <property type="molecule type" value="Genomic_DNA"/>
</dbReference>